<dbReference type="Pfam" id="PF01565">
    <property type="entry name" value="FAD_binding_4"/>
    <property type="match status" value="1"/>
</dbReference>
<evidence type="ECO:0000256" key="1">
    <source>
        <dbReference type="ARBA" id="ARBA00005466"/>
    </source>
</evidence>
<keyword evidence="8" id="KW-1185">Reference proteome</keyword>
<dbReference type="AlphaFoldDB" id="A0A4Z0Z4W2"/>
<feature type="signal peptide" evidence="5">
    <location>
        <begin position="1"/>
        <end position="19"/>
    </location>
</feature>
<dbReference type="InterPro" id="IPR016166">
    <property type="entry name" value="FAD-bd_PCMH"/>
</dbReference>
<comment type="similarity">
    <text evidence="1">Belongs to the oxygen-dependent FAD-linked oxidoreductase family.</text>
</comment>
<keyword evidence="3" id="KW-0274">FAD</keyword>
<dbReference type="Gene3D" id="3.30.465.10">
    <property type="match status" value="1"/>
</dbReference>
<dbReference type="PROSITE" id="PS51387">
    <property type="entry name" value="FAD_PCMH"/>
    <property type="match status" value="1"/>
</dbReference>
<dbReference type="PANTHER" id="PTHR42973:SF54">
    <property type="entry name" value="FAD-BINDING PCMH-TYPE DOMAIN-CONTAINING PROTEIN"/>
    <property type="match status" value="1"/>
</dbReference>
<dbReference type="Proteomes" id="UP000297716">
    <property type="component" value="Unassembled WGS sequence"/>
</dbReference>
<dbReference type="InterPro" id="IPR036318">
    <property type="entry name" value="FAD-bd_PCMH-like_sf"/>
</dbReference>
<dbReference type="InterPro" id="IPR016169">
    <property type="entry name" value="FAD-bd_PCMH_sub2"/>
</dbReference>
<reference evidence="7 8" key="1">
    <citation type="submission" date="2019-03" db="EMBL/GenBank/DDBJ databases">
        <title>Draft genome sequence of Xylaria hypoxylon DSM 108379, a ubiquitous saprotrophic-parasitic fungi on hardwood.</title>
        <authorList>
            <person name="Buettner E."/>
            <person name="Leonhardt S."/>
            <person name="Gebauer A.M."/>
            <person name="Liers C."/>
            <person name="Hofrichter M."/>
            <person name="Kellner H."/>
        </authorList>
    </citation>
    <scope>NUCLEOTIDE SEQUENCE [LARGE SCALE GENOMIC DNA]</scope>
    <source>
        <strain evidence="7 8">DSM 108379</strain>
    </source>
</reference>
<dbReference type="InterPro" id="IPR050416">
    <property type="entry name" value="FAD-linked_Oxidoreductase"/>
</dbReference>
<dbReference type="EMBL" id="SKBN01000025">
    <property type="protein sequence ID" value="TGJ86590.1"/>
    <property type="molecule type" value="Genomic_DNA"/>
</dbReference>
<evidence type="ECO:0000313" key="7">
    <source>
        <dbReference type="EMBL" id="TGJ86590.1"/>
    </source>
</evidence>
<keyword evidence="2" id="KW-0285">Flavoprotein</keyword>
<feature type="chain" id="PRO_5021430249" description="FAD-binding PCMH-type domain-containing protein" evidence="5">
    <location>
        <begin position="20"/>
        <end position="518"/>
    </location>
</feature>
<evidence type="ECO:0000256" key="4">
    <source>
        <dbReference type="ARBA" id="ARBA00023002"/>
    </source>
</evidence>
<dbReference type="GO" id="GO:0016491">
    <property type="term" value="F:oxidoreductase activity"/>
    <property type="evidence" value="ECO:0007669"/>
    <property type="project" value="UniProtKB-KW"/>
</dbReference>
<evidence type="ECO:0000313" key="8">
    <source>
        <dbReference type="Proteomes" id="UP000297716"/>
    </source>
</evidence>
<gene>
    <name evidence="7" type="ORF">E0Z10_g2193</name>
</gene>
<organism evidence="7 8">
    <name type="scientific">Xylaria hypoxylon</name>
    <dbReference type="NCBI Taxonomy" id="37992"/>
    <lineage>
        <taxon>Eukaryota</taxon>
        <taxon>Fungi</taxon>
        <taxon>Dikarya</taxon>
        <taxon>Ascomycota</taxon>
        <taxon>Pezizomycotina</taxon>
        <taxon>Sordariomycetes</taxon>
        <taxon>Xylariomycetidae</taxon>
        <taxon>Xylariales</taxon>
        <taxon>Xylariaceae</taxon>
        <taxon>Xylaria</taxon>
    </lineage>
</organism>
<proteinExistence type="inferred from homology"/>
<protein>
    <recommendedName>
        <fullName evidence="6">FAD-binding PCMH-type domain-containing protein</fullName>
    </recommendedName>
</protein>
<evidence type="ECO:0000256" key="2">
    <source>
        <dbReference type="ARBA" id="ARBA00022630"/>
    </source>
</evidence>
<dbReference type="PANTHER" id="PTHR42973">
    <property type="entry name" value="BINDING OXIDOREDUCTASE, PUTATIVE (AFU_ORTHOLOGUE AFUA_1G17690)-RELATED"/>
    <property type="match status" value="1"/>
</dbReference>
<feature type="domain" description="FAD-binding PCMH-type" evidence="6">
    <location>
        <begin position="88"/>
        <end position="260"/>
    </location>
</feature>
<evidence type="ECO:0000256" key="3">
    <source>
        <dbReference type="ARBA" id="ARBA00022827"/>
    </source>
</evidence>
<dbReference type="OrthoDB" id="2151789at2759"/>
<dbReference type="SUPFAM" id="SSF56176">
    <property type="entry name" value="FAD-binding/transporter-associated domain-like"/>
    <property type="match status" value="1"/>
</dbReference>
<evidence type="ECO:0000256" key="5">
    <source>
        <dbReference type="SAM" id="SignalP"/>
    </source>
</evidence>
<keyword evidence="4" id="KW-0560">Oxidoreductase</keyword>
<accession>A0A4Z0Z4W2</accession>
<dbReference type="InterPro" id="IPR006094">
    <property type="entry name" value="Oxid_FAD_bind_N"/>
</dbReference>
<dbReference type="GO" id="GO:0071949">
    <property type="term" value="F:FAD binding"/>
    <property type="evidence" value="ECO:0007669"/>
    <property type="project" value="InterPro"/>
</dbReference>
<evidence type="ECO:0000259" key="6">
    <source>
        <dbReference type="PROSITE" id="PS51387"/>
    </source>
</evidence>
<keyword evidence="5" id="KW-0732">Signal</keyword>
<dbReference type="STRING" id="37992.A0A4Z0Z4W2"/>
<name>A0A4Z0Z4W2_9PEZI</name>
<comment type="caution">
    <text evidence="7">The sequence shown here is derived from an EMBL/GenBank/DDBJ whole genome shotgun (WGS) entry which is preliminary data.</text>
</comment>
<sequence length="518" mass="55836">MHTIYYIFTVLGATWTTCAQGNFSAFGQSLHLTRPELSHLGRAYARASMDGDTLAVACLTAQAALGKVQVQTRPLNYTIIHENWSQTCWSEPYCVIQPRNASQVSISLRIIGFFSVQFAVRSGGHSPNPGWSSIGQQGLLLDLQRLNTVALSSDGTMASVGPGARWGDVYASLDSTKAIVAGGREPTIGVGGLVLGGGLSHVSNEFGLVADNVKRFEVSLANGSIVDASATSNTDLFWALKGGGPNFGIVTRYDLYTLPIYQLWVQINAYSVNQVPAVLAAYHTWQQGGVSDVKSNVELNIALDYVAVVFIYAEPSAQPPAAFAAFFNSTDVQPVQVALPGTNLTYHELDVILGSVMPVGPARTRIDADLTQAVYSFWREKALDAHNATGANQSFILQYVGPNLVQQGLNNGGNPLNIPTEAQQWWTTVADWTEAADDALVRSVSAETAAHWEELGAKRGSNLSFVFMNDASRDQDPLASYGAESLEKLRQVAARYDPGRVFQTLQHGGFLLDRAGRT</sequence>